<dbReference type="Gene3D" id="1.20.1250.20">
    <property type="entry name" value="MFS general substrate transporter like domains"/>
    <property type="match status" value="1"/>
</dbReference>
<sequence length="336" mass="34738">LVSLTGSALSRFAVGLHIYQGSASVTPFALISFFYFLPMVALSPVAGALVDRWDRRRAVLLGDLGAGFSTLLLWLLLAADRAGLSQLRPWHVYATIVIGSVFGALRLPAIHATTALLVPKQHLGRANGLLDLAVAIAQIGAPVASAALLARSGIETVLLIDLATFLFAAATVLLVRFPAPPRTDEGRAAGGSLGKELAYGFSFIGARPGLRGLLLQAAITNLAMGLVTVLITPLVMSFAGVPTLAFIQSVAGAGMLAGGVVMSAWGGPRRRMAGLIAFTFLSGLALLLAALPPSATTVALAAAAFLFCLPPITSAANSIWQLKVPPDVQGRVFAAR</sequence>
<protein>
    <recommendedName>
        <fullName evidence="10">MFS transporter</fullName>
    </recommendedName>
</protein>
<feature type="transmembrane region" description="Helical" evidence="7">
    <location>
        <begin position="245"/>
        <end position="265"/>
    </location>
</feature>
<dbReference type="PANTHER" id="PTHR23513">
    <property type="entry name" value="INTEGRAL MEMBRANE EFFLUX PROTEIN-RELATED"/>
    <property type="match status" value="1"/>
</dbReference>
<comment type="subcellular location">
    <subcellularLocation>
        <location evidence="1">Cell membrane</location>
        <topology evidence="1">Multi-pass membrane protein</topology>
    </subcellularLocation>
</comment>
<feature type="transmembrane region" description="Helical" evidence="7">
    <location>
        <begin position="90"/>
        <end position="117"/>
    </location>
</feature>
<keyword evidence="5 7" id="KW-1133">Transmembrane helix</keyword>
<feature type="transmembrane region" description="Helical" evidence="7">
    <location>
        <begin position="297"/>
        <end position="316"/>
    </location>
</feature>
<feature type="transmembrane region" description="Helical" evidence="7">
    <location>
        <begin position="156"/>
        <end position="177"/>
    </location>
</feature>
<evidence type="ECO:0000256" key="4">
    <source>
        <dbReference type="ARBA" id="ARBA00022692"/>
    </source>
</evidence>
<proteinExistence type="predicted"/>
<dbReference type="InterPro" id="IPR011701">
    <property type="entry name" value="MFS"/>
</dbReference>
<feature type="transmembrane region" description="Helical" evidence="7">
    <location>
        <begin position="58"/>
        <end position="78"/>
    </location>
</feature>
<feature type="transmembrane region" description="Helical" evidence="7">
    <location>
        <begin position="25"/>
        <end position="46"/>
    </location>
</feature>
<evidence type="ECO:0000313" key="8">
    <source>
        <dbReference type="EMBL" id="KYF59889.1"/>
    </source>
</evidence>
<dbReference type="PANTHER" id="PTHR23513:SF9">
    <property type="entry name" value="ENTEROBACTIN EXPORTER ENTS"/>
    <property type="match status" value="1"/>
</dbReference>
<evidence type="ECO:0000256" key="5">
    <source>
        <dbReference type="ARBA" id="ARBA00022989"/>
    </source>
</evidence>
<feature type="transmembrane region" description="Helical" evidence="7">
    <location>
        <begin position="129"/>
        <end position="150"/>
    </location>
</feature>
<feature type="transmembrane region" description="Helical" evidence="7">
    <location>
        <begin position="272"/>
        <end position="291"/>
    </location>
</feature>
<gene>
    <name evidence="8" type="ORF">BE08_14880</name>
</gene>
<name>A0A150PW31_SORCE</name>
<feature type="non-terminal residue" evidence="8">
    <location>
        <position position="1"/>
    </location>
</feature>
<dbReference type="SUPFAM" id="SSF103473">
    <property type="entry name" value="MFS general substrate transporter"/>
    <property type="match status" value="1"/>
</dbReference>
<dbReference type="GO" id="GO:0022857">
    <property type="term" value="F:transmembrane transporter activity"/>
    <property type="evidence" value="ECO:0007669"/>
    <property type="project" value="InterPro"/>
</dbReference>
<comment type="caution">
    <text evidence="8">The sequence shown here is derived from an EMBL/GenBank/DDBJ whole genome shotgun (WGS) entry which is preliminary data.</text>
</comment>
<feature type="transmembrane region" description="Helical" evidence="7">
    <location>
        <begin position="213"/>
        <end position="239"/>
    </location>
</feature>
<feature type="non-terminal residue" evidence="8">
    <location>
        <position position="336"/>
    </location>
</feature>
<organism evidence="8 9">
    <name type="scientific">Sorangium cellulosum</name>
    <name type="common">Polyangium cellulosum</name>
    <dbReference type="NCBI Taxonomy" id="56"/>
    <lineage>
        <taxon>Bacteria</taxon>
        <taxon>Pseudomonadati</taxon>
        <taxon>Myxococcota</taxon>
        <taxon>Polyangia</taxon>
        <taxon>Polyangiales</taxon>
        <taxon>Polyangiaceae</taxon>
        <taxon>Sorangium</taxon>
    </lineage>
</organism>
<evidence type="ECO:0000256" key="7">
    <source>
        <dbReference type="SAM" id="Phobius"/>
    </source>
</evidence>
<evidence type="ECO:0000256" key="6">
    <source>
        <dbReference type="ARBA" id="ARBA00023136"/>
    </source>
</evidence>
<dbReference type="EMBL" id="JELY01000267">
    <property type="protein sequence ID" value="KYF59889.1"/>
    <property type="molecule type" value="Genomic_DNA"/>
</dbReference>
<keyword evidence="6 7" id="KW-0472">Membrane</keyword>
<dbReference type="GO" id="GO:0005886">
    <property type="term" value="C:plasma membrane"/>
    <property type="evidence" value="ECO:0007669"/>
    <property type="project" value="UniProtKB-SubCell"/>
</dbReference>
<evidence type="ECO:0000256" key="3">
    <source>
        <dbReference type="ARBA" id="ARBA00022475"/>
    </source>
</evidence>
<dbReference type="Proteomes" id="UP000075420">
    <property type="component" value="Unassembled WGS sequence"/>
</dbReference>
<keyword evidence="2" id="KW-0813">Transport</keyword>
<evidence type="ECO:0000313" key="9">
    <source>
        <dbReference type="Proteomes" id="UP000075420"/>
    </source>
</evidence>
<reference evidence="8 9" key="1">
    <citation type="submission" date="2014-02" db="EMBL/GenBank/DDBJ databases">
        <title>The small core and large imbalanced accessory genome model reveals a collaborative survival strategy of Sorangium cellulosum strains in nature.</title>
        <authorList>
            <person name="Han K."/>
            <person name="Peng R."/>
            <person name="Blom J."/>
            <person name="Li Y.-Z."/>
        </authorList>
    </citation>
    <scope>NUCLEOTIDE SEQUENCE [LARGE SCALE GENOMIC DNA]</scope>
    <source>
        <strain evidence="8 9">So0157-25</strain>
    </source>
</reference>
<evidence type="ECO:0000256" key="2">
    <source>
        <dbReference type="ARBA" id="ARBA00022448"/>
    </source>
</evidence>
<keyword evidence="4 7" id="KW-0812">Transmembrane</keyword>
<dbReference type="CDD" id="cd06173">
    <property type="entry name" value="MFS_MefA_like"/>
    <property type="match status" value="1"/>
</dbReference>
<evidence type="ECO:0008006" key="10">
    <source>
        <dbReference type="Google" id="ProtNLM"/>
    </source>
</evidence>
<dbReference type="InterPro" id="IPR036259">
    <property type="entry name" value="MFS_trans_sf"/>
</dbReference>
<keyword evidence="3" id="KW-1003">Cell membrane</keyword>
<dbReference type="Pfam" id="PF07690">
    <property type="entry name" value="MFS_1"/>
    <property type="match status" value="1"/>
</dbReference>
<evidence type="ECO:0000256" key="1">
    <source>
        <dbReference type="ARBA" id="ARBA00004651"/>
    </source>
</evidence>
<accession>A0A150PW31</accession>
<dbReference type="AlphaFoldDB" id="A0A150PW31"/>